<evidence type="ECO:0000313" key="4">
    <source>
        <dbReference type="Proteomes" id="UP000050523"/>
    </source>
</evidence>
<reference evidence="3 4" key="1">
    <citation type="submission" date="2015-09" db="EMBL/GenBank/DDBJ databases">
        <title>Genome announcement of multiple Pseudomonas syringae strains.</title>
        <authorList>
            <person name="Thakur S."/>
            <person name="Wang P.W."/>
            <person name="Gong Y."/>
            <person name="Weir B.S."/>
            <person name="Guttman D.S."/>
        </authorList>
    </citation>
    <scope>NUCLEOTIDE SEQUENCE [LARGE SCALE GENOMIC DNA]</scope>
    <source>
        <strain evidence="3 4">ICMP9151</strain>
    </source>
</reference>
<proteinExistence type="predicted"/>
<sequence>MFCVMKLFLLLAWFVICAEQDARRKEISNRLTIGGAVLAAAYLSFTGVAWLGAPASEAGLALVLALALTLPGYMMGRLGAGDVKLMTAMALASDSAYLLCTFVSAGVALLLWLFIGKHLWPHMPQRVTQRYACLNPRTSDKLPFSPFLLIGLLLSAGLLH</sequence>
<protein>
    <recommendedName>
        <fullName evidence="2">Prepilin type IV endopeptidase peptidase domain-containing protein</fullName>
    </recommendedName>
</protein>
<dbReference type="GO" id="GO:0004190">
    <property type="term" value="F:aspartic-type endopeptidase activity"/>
    <property type="evidence" value="ECO:0007669"/>
    <property type="project" value="InterPro"/>
</dbReference>
<dbReference type="EMBL" id="LJRO01000074">
    <property type="protein sequence ID" value="KPZ06025.1"/>
    <property type="molecule type" value="Genomic_DNA"/>
</dbReference>
<evidence type="ECO:0000259" key="2">
    <source>
        <dbReference type="Pfam" id="PF01478"/>
    </source>
</evidence>
<dbReference type="Proteomes" id="UP000050523">
    <property type="component" value="Unassembled WGS sequence"/>
</dbReference>
<organism evidence="3 4">
    <name type="scientific">Pseudomonas tremae</name>
    <dbReference type="NCBI Taxonomy" id="200454"/>
    <lineage>
        <taxon>Bacteria</taxon>
        <taxon>Pseudomonadati</taxon>
        <taxon>Pseudomonadota</taxon>
        <taxon>Gammaproteobacteria</taxon>
        <taxon>Pseudomonadales</taxon>
        <taxon>Pseudomonadaceae</taxon>
        <taxon>Pseudomonas</taxon>
    </lineage>
</organism>
<comment type="caution">
    <text evidence="3">The sequence shown here is derived from an EMBL/GenBank/DDBJ whole genome shotgun (WGS) entry which is preliminary data.</text>
</comment>
<feature type="domain" description="Prepilin type IV endopeptidase peptidase" evidence="2">
    <location>
        <begin position="8"/>
        <end position="112"/>
    </location>
</feature>
<evidence type="ECO:0000256" key="1">
    <source>
        <dbReference type="SAM" id="Phobius"/>
    </source>
</evidence>
<name>A0AA40P7E1_9PSED</name>
<dbReference type="Pfam" id="PF01478">
    <property type="entry name" value="Peptidase_A24"/>
    <property type="match status" value="1"/>
</dbReference>
<dbReference type="GO" id="GO:0016020">
    <property type="term" value="C:membrane"/>
    <property type="evidence" value="ECO:0007669"/>
    <property type="project" value="InterPro"/>
</dbReference>
<feature type="transmembrane region" description="Helical" evidence="1">
    <location>
        <begin position="141"/>
        <end position="159"/>
    </location>
</feature>
<keyword evidence="1" id="KW-0812">Transmembrane</keyword>
<dbReference type="Gene3D" id="1.20.120.1220">
    <property type="match status" value="1"/>
</dbReference>
<feature type="transmembrane region" description="Helical" evidence="1">
    <location>
        <begin position="58"/>
        <end position="76"/>
    </location>
</feature>
<accession>A0AA40P7E1</accession>
<evidence type="ECO:0000313" key="3">
    <source>
        <dbReference type="EMBL" id="KPZ06025.1"/>
    </source>
</evidence>
<dbReference type="InterPro" id="IPR000045">
    <property type="entry name" value="Prepilin_IV_endopep_pep"/>
</dbReference>
<feature type="transmembrane region" description="Helical" evidence="1">
    <location>
        <begin position="32"/>
        <end position="51"/>
    </location>
</feature>
<feature type="transmembrane region" description="Helical" evidence="1">
    <location>
        <begin position="96"/>
        <end position="120"/>
    </location>
</feature>
<keyword evidence="1" id="KW-0472">Membrane</keyword>
<dbReference type="AlphaFoldDB" id="A0AA40P7E1"/>
<keyword evidence="1" id="KW-1133">Transmembrane helix</keyword>
<gene>
    <name evidence="3" type="ORF">ALO43_01737</name>
</gene>